<protein>
    <submittedName>
        <fullName evidence="1">Uncharacterized protein</fullName>
    </submittedName>
</protein>
<accession>A0A517VTV4</accession>
<reference evidence="1 2" key="1">
    <citation type="submission" date="2019-03" db="EMBL/GenBank/DDBJ databases">
        <title>Deep-cultivation of Planctomycetes and their phenomic and genomic characterization uncovers novel biology.</title>
        <authorList>
            <person name="Wiegand S."/>
            <person name="Jogler M."/>
            <person name="Boedeker C."/>
            <person name="Pinto D."/>
            <person name="Vollmers J."/>
            <person name="Rivas-Marin E."/>
            <person name="Kohn T."/>
            <person name="Peeters S.H."/>
            <person name="Heuer A."/>
            <person name="Rast P."/>
            <person name="Oberbeckmann S."/>
            <person name="Bunk B."/>
            <person name="Jeske O."/>
            <person name="Meyerdierks A."/>
            <person name="Storesund J.E."/>
            <person name="Kallscheuer N."/>
            <person name="Luecker S."/>
            <person name="Lage O.M."/>
            <person name="Pohl T."/>
            <person name="Merkel B.J."/>
            <person name="Hornburger P."/>
            <person name="Mueller R.-W."/>
            <person name="Bruemmer F."/>
            <person name="Labrenz M."/>
            <person name="Spormann A.M."/>
            <person name="Op den Camp H."/>
            <person name="Overmann J."/>
            <person name="Amann R."/>
            <person name="Jetten M.S.M."/>
            <person name="Mascher T."/>
            <person name="Medema M.H."/>
            <person name="Devos D.P."/>
            <person name="Kaster A.-K."/>
            <person name="Ovreas L."/>
            <person name="Rohde M."/>
            <person name="Galperin M.Y."/>
            <person name="Jogler C."/>
        </authorList>
    </citation>
    <scope>NUCLEOTIDE SEQUENCE [LARGE SCALE GENOMIC DNA]</scope>
    <source>
        <strain evidence="1 2">V144</strain>
    </source>
</reference>
<organism evidence="1 2">
    <name type="scientific">Gimesia aquarii</name>
    <dbReference type="NCBI Taxonomy" id="2527964"/>
    <lineage>
        <taxon>Bacteria</taxon>
        <taxon>Pseudomonadati</taxon>
        <taxon>Planctomycetota</taxon>
        <taxon>Planctomycetia</taxon>
        <taxon>Planctomycetales</taxon>
        <taxon>Planctomycetaceae</taxon>
        <taxon>Gimesia</taxon>
    </lineage>
</organism>
<proteinExistence type="predicted"/>
<sequence>MLTTFSSIIIILFCFSLFYVSDEAETNKEKSAALREHNARFQHGQHPLAKTKMFTRVQSVSLKKGILMFVTSDPDGLNEHFFLLRDKNVILAKKPAIGMPRNSIKFEDDGHNTLVVTIPDSFDIDLLTAMSSD</sequence>
<name>A0A517VTV4_9PLAN</name>
<dbReference type="AlphaFoldDB" id="A0A517VTV4"/>
<dbReference type="EMBL" id="CP037920">
    <property type="protein sequence ID" value="QDT96444.1"/>
    <property type="molecule type" value="Genomic_DNA"/>
</dbReference>
<evidence type="ECO:0000313" key="2">
    <source>
        <dbReference type="Proteomes" id="UP000318704"/>
    </source>
</evidence>
<dbReference type="KEGG" id="gaw:V144x_19010"/>
<dbReference type="Proteomes" id="UP000318704">
    <property type="component" value="Chromosome"/>
</dbReference>
<gene>
    <name evidence="1" type="ORF">V144x_19010</name>
</gene>
<evidence type="ECO:0000313" key="1">
    <source>
        <dbReference type="EMBL" id="QDT96444.1"/>
    </source>
</evidence>